<evidence type="ECO:0000313" key="4">
    <source>
        <dbReference type="Proteomes" id="UP000606653"/>
    </source>
</evidence>
<dbReference type="InterPro" id="IPR041962">
    <property type="entry name" value="BsuBI/PstI_N_sf"/>
</dbReference>
<dbReference type="EMBL" id="BMLN01000002">
    <property type="protein sequence ID" value="GGN94971.1"/>
    <property type="molecule type" value="Genomic_DNA"/>
</dbReference>
<dbReference type="Pfam" id="PF17728">
    <property type="entry name" value="BsuBI_PstI_RE_N"/>
    <property type="match status" value="1"/>
</dbReference>
<feature type="domain" description="BsuBI/PstI restriction endonuclease" evidence="1">
    <location>
        <begin position="163"/>
        <end position="301"/>
    </location>
</feature>
<name>A0ABQ2KWG7_9BACL</name>
<keyword evidence="4" id="KW-1185">Reference proteome</keyword>
<accession>A0ABQ2KWG7</accession>
<dbReference type="Gene3D" id="1.10.10.1820">
    <property type="entry name" value="BsuBI/PstI restriction endonuclease-like"/>
    <property type="match status" value="1"/>
</dbReference>
<dbReference type="InterPro" id="IPR009528">
    <property type="entry name" value="Restrct_endonuc_II_BsuBI_C"/>
</dbReference>
<dbReference type="Proteomes" id="UP000606653">
    <property type="component" value="Unassembled WGS sequence"/>
</dbReference>
<reference evidence="4" key="1">
    <citation type="journal article" date="2019" name="Int. J. Syst. Evol. Microbiol.">
        <title>The Global Catalogue of Microorganisms (GCM) 10K type strain sequencing project: providing services to taxonomists for standard genome sequencing and annotation.</title>
        <authorList>
            <consortium name="The Broad Institute Genomics Platform"/>
            <consortium name="The Broad Institute Genome Sequencing Center for Infectious Disease"/>
            <person name="Wu L."/>
            <person name="Ma J."/>
        </authorList>
    </citation>
    <scope>NUCLEOTIDE SEQUENCE [LARGE SCALE GENOMIC DNA]</scope>
    <source>
        <strain evidence="4">CGMCC 1.6964</strain>
    </source>
</reference>
<dbReference type="RefSeq" id="WP_018976996.1">
    <property type="nucleotide sequence ID" value="NZ_BMLN01000002.1"/>
</dbReference>
<dbReference type="InterPro" id="IPR041963">
    <property type="entry name" value="BsuBI/PstI_C_sf"/>
</dbReference>
<comment type="caution">
    <text evidence="3">The sequence shown here is derived from an EMBL/GenBank/DDBJ whole genome shotgun (WGS) entry which is preliminary data.</text>
</comment>
<sequence length="309" mass="35244">MKTNVQEILTILEGMAFPKQYTNELTAICILALQDRTPRSGLIKGHTCLAEGARITDILNYARNDLGKNYAENTRETVRKNSLKQLVEFGLVHVNKDDPKRSVNSGKTNYTLVEEFSELLQLQGNPELLAQKMLNFADEITLNRQSYLAELQQHDIMINVPFSDTIIPYSPGDHNVIAKLIVEEIFKEDDREIHLAYLGDTKDKSKFLNGDLLNRLEISIDQHAKLPDVIGVDLNKGEVFIFEAVASSGPVDTLRKKELELLFAQCPYQLRMATVFLKRNVFQKYSNNIAPDTTVYVIENRMKISYKEY</sequence>
<evidence type="ECO:0000259" key="2">
    <source>
        <dbReference type="Pfam" id="PF17728"/>
    </source>
</evidence>
<gene>
    <name evidence="3" type="ORF">GCM10010969_10200</name>
</gene>
<proteinExistence type="predicted"/>
<organism evidence="3 4">
    <name type="scientific">Saccharibacillus kuerlensis</name>
    <dbReference type="NCBI Taxonomy" id="459527"/>
    <lineage>
        <taxon>Bacteria</taxon>
        <taxon>Bacillati</taxon>
        <taxon>Bacillota</taxon>
        <taxon>Bacilli</taxon>
        <taxon>Bacillales</taxon>
        <taxon>Paenibacillaceae</taxon>
        <taxon>Saccharibacillus</taxon>
    </lineage>
</organism>
<protein>
    <recommendedName>
        <fullName evidence="5">Restriction endonuclease</fullName>
    </recommendedName>
</protein>
<dbReference type="Pfam" id="PF06616">
    <property type="entry name" value="BsuBI_PstI_RE"/>
    <property type="match status" value="1"/>
</dbReference>
<evidence type="ECO:0000259" key="1">
    <source>
        <dbReference type="Pfam" id="PF06616"/>
    </source>
</evidence>
<evidence type="ECO:0008006" key="5">
    <source>
        <dbReference type="Google" id="ProtNLM"/>
    </source>
</evidence>
<feature type="domain" description="BsuBI/PstI restriction endonuclease HTH" evidence="2">
    <location>
        <begin position="3"/>
        <end position="128"/>
    </location>
</feature>
<dbReference type="InterPro" id="IPR041454">
    <property type="entry name" value="BsuBI/PstI_N"/>
</dbReference>
<dbReference type="Gene3D" id="3.40.1350.80">
    <property type="match status" value="1"/>
</dbReference>
<evidence type="ECO:0000313" key="3">
    <source>
        <dbReference type="EMBL" id="GGN94971.1"/>
    </source>
</evidence>